<evidence type="ECO:0000256" key="9">
    <source>
        <dbReference type="ARBA" id="ARBA00023285"/>
    </source>
</evidence>
<evidence type="ECO:0000256" key="3">
    <source>
        <dbReference type="ARBA" id="ARBA00022490"/>
    </source>
</evidence>
<name>A0A8D5AMU5_9GAMM</name>
<dbReference type="KEGG" id="moz:MoryE10_20360"/>
<evidence type="ECO:0000256" key="6">
    <source>
        <dbReference type="ARBA" id="ARBA00022723"/>
    </source>
</evidence>
<dbReference type="NCBIfam" id="NF003474">
    <property type="entry name" value="PRK05111.1"/>
    <property type="match status" value="1"/>
</dbReference>
<dbReference type="GO" id="GO:0005737">
    <property type="term" value="C:cytoplasm"/>
    <property type="evidence" value="ECO:0007669"/>
    <property type="project" value="UniProtKB-SubCell"/>
</dbReference>
<dbReference type="Pfam" id="PF07687">
    <property type="entry name" value="M20_dimer"/>
    <property type="match status" value="1"/>
</dbReference>
<dbReference type="GO" id="GO:0046872">
    <property type="term" value="F:metal ion binding"/>
    <property type="evidence" value="ECO:0007669"/>
    <property type="project" value="UniProtKB-KW"/>
</dbReference>
<dbReference type="Pfam" id="PF01546">
    <property type="entry name" value="Peptidase_M20"/>
    <property type="match status" value="1"/>
</dbReference>
<keyword evidence="3" id="KW-0963">Cytoplasm</keyword>
<keyword evidence="9" id="KW-0170">Cobalt</keyword>
<keyword evidence="5" id="KW-0028">Amino-acid biosynthesis</keyword>
<evidence type="ECO:0000313" key="11">
    <source>
        <dbReference type="EMBL" id="BBL71430.1"/>
    </source>
</evidence>
<keyword evidence="4" id="KW-0055">Arginine biosynthesis</keyword>
<evidence type="ECO:0000256" key="4">
    <source>
        <dbReference type="ARBA" id="ARBA00022571"/>
    </source>
</evidence>
<evidence type="ECO:0000259" key="10">
    <source>
        <dbReference type="Pfam" id="PF07687"/>
    </source>
</evidence>
<dbReference type="GO" id="GO:0006526">
    <property type="term" value="P:L-arginine biosynthetic process"/>
    <property type="evidence" value="ECO:0007669"/>
    <property type="project" value="UniProtKB-KW"/>
</dbReference>
<dbReference type="Proteomes" id="UP000824988">
    <property type="component" value="Chromosome"/>
</dbReference>
<evidence type="ECO:0000313" key="12">
    <source>
        <dbReference type="Proteomes" id="UP000824988"/>
    </source>
</evidence>
<dbReference type="InterPro" id="IPR050072">
    <property type="entry name" value="Peptidase_M20A"/>
</dbReference>
<evidence type="ECO:0000256" key="8">
    <source>
        <dbReference type="ARBA" id="ARBA00022833"/>
    </source>
</evidence>
<dbReference type="FunFam" id="3.30.70.360:FF:000003">
    <property type="entry name" value="Acetylornithine deacetylase"/>
    <property type="match status" value="1"/>
</dbReference>
<dbReference type="EMBL" id="AP019782">
    <property type="protein sequence ID" value="BBL71430.1"/>
    <property type="molecule type" value="Genomic_DNA"/>
</dbReference>
<dbReference type="InterPro" id="IPR011650">
    <property type="entry name" value="Peptidase_M20_dimer"/>
</dbReference>
<dbReference type="NCBIfam" id="TIGR01892">
    <property type="entry name" value="AcOrn-deacetyl"/>
    <property type="match status" value="1"/>
</dbReference>
<evidence type="ECO:0000256" key="1">
    <source>
        <dbReference type="ARBA" id="ARBA00004496"/>
    </source>
</evidence>
<dbReference type="PANTHER" id="PTHR43808:SF1">
    <property type="entry name" value="ACETYLORNITHINE DEACETYLASE"/>
    <property type="match status" value="1"/>
</dbReference>
<organism evidence="11 12">
    <name type="scientific">Methylogaea oryzae</name>
    <dbReference type="NCBI Taxonomy" id="1295382"/>
    <lineage>
        <taxon>Bacteria</taxon>
        <taxon>Pseudomonadati</taxon>
        <taxon>Pseudomonadota</taxon>
        <taxon>Gammaproteobacteria</taxon>
        <taxon>Methylococcales</taxon>
        <taxon>Methylococcaceae</taxon>
        <taxon>Methylogaea</taxon>
    </lineage>
</organism>
<keyword evidence="6" id="KW-0479">Metal-binding</keyword>
<dbReference type="RefSeq" id="WP_221046980.1">
    <property type="nucleotide sequence ID" value="NZ_AP019782.1"/>
</dbReference>
<dbReference type="PANTHER" id="PTHR43808">
    <property type="entry name" value="ACETYLORNITHINE DEACETYLASE"/>
    <property type="match status" value="1"/>
</dbReference>
<comment type="subcellular location">
    <subcellularLocation>
        <location evidence="1">Cytoplasm</location>
    </subcellularLocation>
</comment>
<keyword evidence="12" id="KW-1185">Reference proteome</keyword>
<gene>
    <name evidence="11" type="primary">argE</name>
    <name evidence="11" type="ORF">MoryE10_20360</name>
</gene>
<dbReference type="InterPro" id="IPR010169">
    <property type="entry name" value="AcOrn-deacetyl"/>
</dbReference>
<protein>
    <submittedName>
        <fullName evidence="11">Acetylornithine deacetylase</fullName>
    </submittedName>
</protein>
<comment type="similarity">
    <text evidence="2">Belongs to the peptidase M20A family. ArgE subfamily.</text>
</comment>
<accession>A0A8D5AMU5</accession>
<keyword evidence="8" id="KW-0862">Zinc</keyword>
<feature type="domain" description="Peptidase M20 dimerisation" evidence="10">
    <location>
        <begin position="176"/>
        <end position="281"/>
    </location>
</feature>
<proteinExistence type="inferred from homology"/>
<dbReference type="InterPro" id="IPR002933">
    <property type="entry name" value="Peptidase_M20"/>
</dbReference>
<dbReference type="CDD" id="cd03894">
    <property type="entry name" value="M20_ArgE"/>
    <property type="match status" value="1"/>
</dbReference>
<dbReference type="AlphaFoldDB" id="A0A8D5AMU5"/>
<dbReference type="GO" id="GO:0008777">
    <property type="term" value="F:acetylornithine deacetylase activity"/>
    <property type="evidence" value="ECO:0007669"/>
    <property type="project" value="TreeGrafter"/>
</dbReference>
<sequence>MALPDLLSMIGQLVAQPSISSYDPERDQSNLPVVHLLAEWAESLGFKATVQQISPTKANLLAVLGDASDRNGLVLSGHTDTVPYDAGQWRSDPFKLAERDGRLYGLGVADMKAFFALALAAAGQVDRSKLQRPLVLLATADEESSMSGVKWLVQQQERPGRYAVIGEPTRLKPVRMHKGVMSERLCVHGHAGHASDPALGASAIEGMHKVIGDLLAWREGLQQRNHNPAFKVPVPTVNLGAIHGGDNSNRICAYCETAIDIRLLPGMTPQAVRDELQRALGGSLAADPKLRLELLPLFEGLPPFETPADAPLVQACVAGSGHPAESVAFGTEAPYLDSLGVQTVVLGPGDIDQAHQPDEYLALTQLQPGIAIYRQLIEEFCLHAR</sequence>
<evidence type="ECO:0000256" key="2">
    <source>
        <dbReference type="ARBA" id="ARBA00005691"/>
    </source>
</evidence>
<evidence type="ECO:0000256" key="7">
    <source>
        <dbReference type="ARBA" id="ARBA00022801"/>
    </source>
</evidence>
<reference evidence="11" key="1">
    <citation type="submission" date="2019-06" db="EMBL/GenBank/DDBJ databases">
        <title>Complete genome sequence of Methylogaea oryzae strain JCM16910.</title>
        <authorList>
            <person name="Asakawa S."/>
        </authorList>
    </citation>
    <scope>NUCLEOTIDE SEQUENCE</scope>
    <source>
        <strain evidence="11">E10</strain>
    </source>
</reference>
<keyword evidence="7" id="KW-0378">Hydrolase</keyword>
<evidence type="ECO:0000256" key="5">
    <source>
        <dbReference type="ARBA" id="ARBA00022605"/>
    </source>
</evidence>